<dbReference type="Pfam" id="PF10041">
    <property type="entry name" value="DUF2277"/>
    <property type="match status" value="1"/>
</dbReference>
<dbReference type="AlphaFoldDB" id="A0A660CD10"/>
<accession>A0A660CD10</accession>
<comment type="caution">
    <text evidence="2">The sequence shown here is derived from an EMBL/GenBank/DDBJ whole genome shotgun (WGS) entry which is preliminary data.</text>
</comment>
<protein>
    <recommendedName>
        <fullName evidence="4">DUF2277 domain-containing protein</fullName>
    </recommendedName>
</protein>
<organism evidence="2 3">
    <name type="scientific">Prauserella rugosa</name>
    <dbReference type="NCBI Taxonomy" id="43354"/>
    <lineage>
        <taxon>Bacteria</taxon>
        <taxon>Bacillati</taxon>
        <taxon>Actinomycetota</taxon>
        <taxon>Actinomycetes</taxon>
        <taxon>Pseudonocardiales</taxon>
        <taxon>Pseudonocardiaceae</taxon>
        <taxon>Prauserella</taxon>
    </lineage>
</organism>
<feature type="region of interest" description="Disordered" evidence="1">
    <location>
        <begin position="98"/>
        <end position="153"/>
    </location>
</feature>
<dbReference type="EMBL" id="VLJV01000001">
    <property type="protein sequence ID" value="TWH19379.1"/>
    <property type="molecule type" value="Genomic_DNA"/>
</dbReference>
<name>A0A660CD10_9PSEU</name>
<evidence type="ECO:0000313" key="2">
    <source>
        <dbReference type="EMBL" id="TWH19379.1"/>
    </source>
</evidence>
<reference evidence="2 3" key="1">
    <citation type="submission" date="2019-07" db="EMBL/GenBank/DDBJ databases">
        <title>R&amp;d 2014.</title>
        <authorList>
            <person name="Klenk H.-P."/>
        </authorList>
    </citation>
    <scope>NUCLEOTIDE SEQUENCE [LARGE SCALE GENOMIC DNA]</scope>
    <source>
        <strain evidence="2 3">DSM 43194</strain>
    </source>
</reference>
<dbReference type="Proteomes" id="UP000317303">
    <property type="component" value="Unassembled WGS sequence"/>
</dbReference>
<evidence type="ECO:0000256" key="1">
    <source>
        <dbReference type="SAM" id="MobiDB-lite"/>
    </source>
</evidence>
<evidence type="ECO:0000313" key="3">
    <source>
        <dbReference type="Proteomes" id="UP000317303"/>
    </source>
</evidence>
<proteinExistence type="predicted"/>
<gene>
    <name evidence="2" type="ORF">JD82_01202</name>
</gene>
<sequence length="153" mass="16045">MRGDRSGRPCGDGGTVVTFAASPGDGGAITVSGMCRNITVLRGLEPSATDEEIEAAARQYVRKVSGVQTVSEATREPFERAVAEVTATTTRLLAELPARRQPPRTVPPLRRPEVRARVARTGTGPHPPEPEGARGVGNNRAGDNRAAGTGRPP</sequence>
<keyword evidence="3" id="KW-1185">Reference proteome</keyword>
<evidence type="ECO:0008006" key="4">
    <source>
        <dbReference type="Google" id="ProtNLM"/>
    </source>
</evidence>
<dbReference type="InterPro" id="IPR018735">
    <property type="entry name" value="DUF2277"/>
</dbReference>